<dbReference type="EMBL" id="BAAARJ010000002">
    <property type="protein sequence ID" value="GAA2595960.1"/>
    <property type="molecule type" value="Genomic_DNA"/>
</dbReference>
<evidence type="ECO:0000259" key="2">
    <source>
        <dbReference type="Pfam" id="PF01464"/>
    </source>
</evidence>
<dbReference type="InterPro" id="IPR008258">
    <property type="entry name" value="Transglycosylase_SLT_dom_1"/>
</dbReference>
<evidence type="ECO:0000313" key="4">
    <source>
        <dbReference type="Proteomes" id="UP001501447"/>
    </source>
</evidence>
<organism evidence="3 4">
    <name type="scientific">Streptomyces axinellae</name>
    <dbReference type="NCBI Taxonomy" id="552788"/>
    <lineage>
        <taxon>Bacteria</taxon>
        <taxon>Bacillati</taxon>
        <taxon>Actinomycetota</taxon>
        <taxon>Actinomycetes</taxon>
        <taxon>Kitasatosporales</taxon>
        <taxon>Streptomycetaceae</taxon>
        <taxon>Streptomyces</taxon>
    </lineage>
</organism>
<evidence type="ECO:0000313" key="3">
    <source>
        <dbReference type="EMBL" id="GAA2595960.1"/>
    </source>
</evidence>
<dbReference type="Gene3D" id="1.10.530.10">
    <property type="match status" value="1"/>
</dbReference>
<keyword evidence="4" id="KW-1185">Reference proteome</keyword>
<reference evidence="3 4" key="1">
    <citation type="journal article" date="2019" name="Int. J. Syst. Evol. Microbiol.">
        <title>The Global Catalogue of Microorganisms (GCM) 10K type strain sequencing project: providing services to taxonomists for standard genome sequencing and annotation.</title>
        <authorList>
            <consortium name="The Broad Institute Genomics Platform"/>
            <consortium name="The Broad Institute Genome Sequencing Center for Infectious Disease"/>
            <person name="Wu L."/>
            <person name="Ma J."/>
        </authorList>
    </citation>
    <scope>NUCLEOTIDE SEQUENCE [LARGE SCALE GENOMIC DNA]</scope>
    <source>
        <strain evidence="3 4">JCM 16373</strain>
    </source>
</reference>
<comment type="caution">
    <text evidence="3">The sequence shown here is derived from an EMBL/GenBank/DDBJ whole genome shotgun (WGS) entry which is preliminary data.</text>
</comment>
<protein>
    <recommendedName>
        <fullName evidence="2">Transglycosylase SLT domain-containing protein</fullName>
    </recommendedName>
</protein>
<feature type="region of interest" description="Disordered" evidence="1">
    <location>
        <begin position="27"/>
        <end position="46"/>
    </location>
</feature>
<name>A0ABN3PPD9_9ACTN</name>
<dbReference type="Proteomes" id="UP001501447">
    <property type="component" value="Unassembled WGS sequence"/>
</dbReference>
<proteinExistence type="predicted"/>
<dbReference type="InterPro" id="IPR023346">
    <property type="entry name" value="Lysozyme-like_dom_sf"/>
</dbReference>
<evidence type="ECO:0000256" key="1">
    <source>
        <dbReference type="SAM" id="MobiDB-lite"/>
    </source>
</evidence>
<dbReference type="SUPFAM" id="SSF53955">
    <property type="entry name" value="Lysozyme-like"/>
    <property type="match status" value="1"/>
</dbReference>
<gene>
    <name evidence="3" type="ORF">GCM10009863_06540</name>
</gene>
<dbReference type="RefSeq" id="WP_344561912.1">
    <property type="nucleotide sequence ID" value="NZ_BAAARJ010000002.1"/>
</dbReference>
<accession>A0ABN3PPD9</accession>
<sequence length="110" mass="10923">MNKGVQAGLALFTATVVSGGALPTTFGGADNASAQETGPGGGIRADAPVPGWVRELVNKHAGECPQVTASLLAAQFYTESKFNPCATSPVGALGIAAVPAGDLVSAWQGR</sequence>
<feature type="domain" description="Transglycosylase SLT" evidence="2">
    <location>
        <begin position="60"/>
        <end position="96"/>
    </location>
</feature>
<dbReference type="Pfam" id="PF01464">
    <property type="entry name" value="SLT"/>
    <property type="match status" value="1"/>
</dbReference>